<dbReference type="InterPro" id="IPR011050">
    <property type="entry name" value="Pectin_lyase_fold/virulence"/>
</dbReference>
<dbReference type="NCBIfam" id="TIGR02601">
    <property type="entry name" value="autotrns_rpt"/>
    <property type="match status" value="1"/>
</dbReference>
<organism evidence="4 5">
    <name type="scientific">Levilactobacillus hammesii DSM 16381</name>
    <dbReference type="NCBI Taxonomy" id="1423753"/>
    <lineage>
        <taxon>Bacteria</taxon>
        <taxon>Bacillati</taxon>
        <taxon>Bacillota</taxon>
        <taxon>Bacilli</taxon>
        <taxon>Lactobacillales</taxon>
        <taxon>Lactobacillaceae</taxon>
        <taxon>Levilactobacillus</taxon>
    </lineage>
</organism>
<dbReference type="OrthoDB" id="9780507at2"/>
<dbReference type="STRING" id="1423753.FD28_GL001217"/>
<gene>
    <name evidence="4" type="ORF">FD28_GL001217</name>
</gene>
<dbReference type="Proteomes" id="UP000051580">
    <property type="component" value="Unassembled WGS sequence"/>
</dbReference>
<dbReference type="InterPro" id="IPR036938">
    <property type="entry name" value="PAP2/HPO_sf"/>
</dbReference>
<dbReference type="Pfam" id="PF01569">
    <property type="entry name" value="PAP2"/>
    <property type="match status" value="1"/>
</dbReference>
<feature type="chain" id="PRO_5006411793" evidence="2">
    <location>
        <begin position="35"/>
        <end position="581"/>
    </location>
</feature>
<feature type="signal peptide" evidence="2">
    <location>
        <begin position="1"/>
        <end position="34"/>
    </location>
</feature>
<feature type="domain" description="Phosphatidic acid phosphatase type 2/haloperoxidase" evidence="3">
    <location>
        <begin position="180"/>
        <end position="296"/>
    </location>
</feature>
<reference evidence="4 5" key="1">
    <citation type="journal article" date="2015" name="Genome Announc.">
        <title>Expanding the biotechnology potential of lactobacilli through comparative genomics of 213 strains and associated genera.</title>
        <authorList>
            <person name="Sun Z."/>
            <person name="Harris H.M."/>
            <person name="McCann A."/>
            <person name="Guo C."/>
            <person name="Argimon S."/>
            <person name="Zhang W."/>
            <person name="Yang X."/>
            <person name="Jeffery I.B."/>
            <person name="Cooney J.C."/>
            <person name="Kagawa T.F."/>
            <person name="Liu W."/>
            <person name="Song Y."/>
            <person name="Salvetti E."/>
            <person name="Wrobel A."/>
            <person name="Rasinkangas P."/>
            <person name="Parkhill J."/>
            <person name="Rea M.C."/>
            <person name="O'Sullivan O."/>
            <person name="Ritari J."/>
            <person name="Douillard F.P."/>
            <person name="Paul Ross R."/>
            <person name="Yang R."/>
            <person name="Briner A.E."/>
            <person name="Felis G.E."/>
            <person name="de Vos W.M."/>
            <person name="Barrangou R."/>
            <person name="Klaenhammer T.R."/>
            <person name="Caufield P.W."/>
            <person name="Cui Y."/>
            <person name="Zhang H."/>
            <person name="O'Toole P.W."/>
        </authorList>
    </citation>
    <scope>NUCLEOTIDE SEQUENCE [LARGE SCALE GENOMIC DNA]</scope>
    <source>
        <strain evidence="4 5">DSM 16381</strain>
    </source>
</reference>
<dbReference type="InterPro" id="IPR000326">
    <property type="entry name" value="PAP2/HPO"/>
</dbReference>
<proteinExistence type="predicted"/>
<evidence type="ECO:0000259" key="3">
    <source>
        <dbReference type="SMART" id="SM00014"/>
    </source>
</evidence>
<keyword evidence="5" id="KW-1185">Reference proteome</keyword>
<dbReference type="SUPFAM" id="SSF48317">
    <property type="entry name" value="Acid phosphatase/Vanadium-dependent haloperoxidase"/>
    <property type="match status" value="1"/>
</dbReference>
<dbReference type="AlphaFoldDB" id="A0A0R1UJA5"/>
<dbReference type="RefSeq" id="WP_057735060.1">
    <property type="nucleotide sequence ID" value="NZ_AZFS01000064.1"/>
</dbReference>
<comment type="caution">
    <text evidence="4">The sequence shown here is derived from an EMBL/GenBank/DDBJ whole genome shotgun (WGS) entry which is preliminary data.</text>
</comment>
<dbReference type="Gene3D" id="1.20.144.10">
    <property type="entry name" value="Phosphatidic acid phosphatase type 2/haloperoxidase"/>
    <property type="match status" value="1"/>
</dbReference>
<sequence>MKTRQHIWTRRAAAMLSLVAVTLPMVTNVTTASAKAKPDVAALLKPHKANYGYFVDTYQHNTDDFKTPTTNPVIGLVDGFSNYWSAGKAVDKDILNLNLQKTAEITQNRTPSDSTRSFLTDQQNRQYATIRALGPYAPAFIKNADAKTAISSMPDQPLPHHYKSKKVTWASPESQLGPVVQLMNLTKDSPFSGTNAVKHYFDFVRPYRVSDTVKPLPALVNSMADAAKDSYDFPSGHTTGGFETSLSLAYAFPQRFQELATRGSEVGFDRVIAGRHTPLAVMGGRLVGTAITAATLSDSNNQTLMKDAYQSAQSVALLGSKDTNASDDFSDYEKNREDYRYRMTYGFEQSGDTHQAMRVPKGAEVLLKTRLPYLNATQRRAVLLTTGMPSGYPVMDDAEGWGRLDLFSAANGYGAFLNNVKVNMNAKKGTFNAKDTWKNAISGTGKLTKAGTGQLTLSGANTFSGGTVLQGGTLQVANTAALGTGTVNLTKGNLKLAATKVTVRGQFQQGKKAQLTLSRAGHLTIKKTAKLNGTLKLTKGDLKKGAKLITYKKHTGKFKHVQGLPKGWHVTYTQHAVKLAK</sequence>
<evidence type="ECO:0000313" key="4">
    <source>
        <dbReference type="EMBL" id="KRL93342.1"/>
    </source>
</evidence>
<dbReference type="SMART" id="SM00014">
    <property type="entry name" value="acidPPc"/>
    <property type="match status" value="1"/>
</dbReference>
<name>A0A0R1UJA5_9LACO</name>
<dbReference type="Pfam" id="PF12951">
    <property type="entry name" value="PATR"/>
    <property type="match status" value="1"/>
</dbReference>
<dbReference type="EMBL" id="AZFS01000064">
    <property type="protein sequence ID" value="KRL93342.1"/>
    <property type="molecule type" value="Genomic_DNA"/>
</dbReference>
<accession>A0A0R1UJA5</accession>
<dbReference type="PATRIC" id="fig|1423753.3.peg.1265"/>
<keyword evidence="1 2" id="KW-0732">Signal</keyword>
<dbReference type="SUPFAM" id="SSF51126">
    <property type="entry name" value="Pectin lyase-like"/>
    <property type="match status" value="1"/>
</dbReference>
<evidence type="ECO:0000256" key="1">
    <source>
        <dbReference type="ARBA" id="ARBA00022729"/>
    </source>
</evidence>
<dbReference type="InterPro" id="IPR013425">
    <property type="entry name" value="Autotrns_rpt"/>
</dbReference>
<evidence type="ECO:0000256" key="2">
    <source>
        <dbReference type="SAM" id="SignalP"/>
    </source>
</evidence>
<protein>
    <submittedName>
        <fullName evidence="4">Membrane-associated phospholipid phosphatase</fullName>
    </submittedName>
</protein>
<evidence type="ECO:0000313" key="5">
    <source>
        <dbReference type="Proteomes" id="UP000051580"/>
    </source>
</evidence>